<evidence type="ECO:0000256" key="2">
    <source>
        <dbReference type="ARBA" id="ARBA00004389"/>
    </source>
</evidence>
<proteinExistence type="evidence at transcript level"/>
<comment type="similarity">
    <text evidence="3">Belongs to the syntaxin family.</text>
</comment>
<feature type="region of interest" description="Disordered" evidence="15">
    <location>
        <begin position="163"/>
        <end position="205"/>
    </location>
</feature>
<evidence type="ECO:0000256" key="9">
    <source>
        <dbReference type="ARBA" id="ARBA00022927"/>
    </source>
</evidence>
<dbReference type="SUPFAM" id="SSF58038">
    <property type="entry name" value="SNARE fusion complex"/>
    <property type="match status" value="1"/>
</dbReference>
<evidence type="ECO:0000256" key="11">
    <source>
        <dbReference type="ARBA" id="ARBA00023054"/>
    </source>
</evidence>
<evidence type="ECO:0000256" key="15">
    <source>
        <dbReference type="SAM" id="MobiDB-lite"/>
    </source>
</evidence>
<evidence type="ECO:0000256" key="8">
    <source>
        <dbReference type="ARBA" id="ARBA00022892"/>
    </source>
</evidence>
<protein>
    <recommendedName>
        <fullName evidence="4">Syntaxin-18</fullName>
    </recommendedName>
</protein>
<evidence type="ECO:0000313" key="18">
    <source>
        <dbReference type="EMBL" id="JAI17207.1"/>
    </source>
</evidence>
<keyword evidence="12 16" id="KW-0472">Membrane</keyword>
<dbReference type="AlphaFoldDB" id="A0A0K8TS75"/>
<evidence type="ECO:0000256" key="12">
    <source>
        <dbReference type="ARBA" id="ARBA00023136"/>
    </source>
</evidence>
<dbReference type="GO" id="GO:0006890">
    <property type="term" value="P:retrograde vesicle-mediated transport, Golgi to endoplasmic reticulum"/>
    <property type="evidence" value="ECO:0007669"/>
    <property type="project" value="TreeGrafter"/>
</dbReference>
<dbReference type="GO" id="GO:0005789">
    <property type="term" value="C:endoplasmic reticulum membrane"/>
    <property type="evidence" value="ECO:0007669"/>
    <property type="project" value="UniProtKB-SubCell"/>
</dbReference>
<comment type="subcellular location">
    <subcellularLocation>
        <location evidence="13">Endomembrane system</location>
        <topology evidence="13">Single-pass type IV membrane protein</topology>
    </subcellularLocation>
    <subcellularLocation>
        <location evidence="2">Endoplasmic reticulum membrane</location>
        <topology evidence="2">Single-pass membrane protein</topology>
    </subcellularLocation>
</comment>
<keyword evidence="11 14" id="KW-0175">Coiled coil</keyword>
<keyword evidence="6 16" id="KW-0812">Transmembrane</keyword>
<evidence type="ECO:0000256" key="4">
    <source>
        <dbReference type="ARBA" id="ARBA00019409"/>
    </source>
</evidence>
<feature type="compositionally biased region" description="Basic and acidic residues" evidence="15">
    <location>
        <begin position="195"/>
        <end position="205"/>
    </location>
</feature>
<keyword evidence="5" id="KW-0813">Transport</keyword>
<feature type="domain" description="SNARE-complex protein Syntaxin-18 N-terminal" evidence="17">
    <location>
        <begin position="1"/>
        <end position="84"/>
    </location>
</feature>
<dbReference type="GO" id="GO:0031201">
    <property type="term" value="C:SNARE complex"/>
    <property type="evidence" value="ECO:0007669"/>
    <property type="project" value="TreeGrafter"/>
</dbReference>
<sequence length="334" mass="39090">MDVTPIFKACVMTVRLRNKSLPVPNKNRILQKKEKDEFSKSARDIFYQITCLKKLLLENRAAYMKFAYHLKNSAQMTDDQRDLIDSESEKIVEISTQYINSLRGEYKKKNLKKQLSDHIENVLDMLLNYVKAVQNIHLEQKRYRMQHELETYKLLKLESDKKKVPVRPVGEPKKKTEIGSSVENVDDPETQDNVEDSRIEKKTSPQRVAIDEDIQKTQMSYEENELTSEDIQVFESENIQLYHELQGLSEEVEQIEKNVVDIAKLQDLFTEKVSLQKHDIERIANTVVGATENVKDANEQIKQAIQRNAGLRVWALFFLIVMSFTLLFLDWYND</sequence>
<comment type="function">
    <text evidence="1">Syntaxin that may be involved in targeting and fusion of Golgi-derived retrograde transport vesicles with the ER.</text>
</comment>
<evidence type="ECO:0000256" key="3">
    <source>
        <dbReference type="ARBA" id="ARBA00009063"/>
    </source>
</evidence>
<keyword evidence="10 16" id="KW-1133">Transmembrane helix</keyword>
<feature type="compositionally biased region" description="Acidic residues" evidence="15">
    <location>
        <begin position="184"/>
        <end position="194"/>
    </location>
</feature>
<keyword evidence="9" id="KW-0653">Protein transport</keyword>
<dbReference type="Gene3D" id="1.20.5.110">
    <property type="match status" value="1"/>
</dbReference>
<organism evidence="18">
    <name type="scientific">Tabanus bromius</name>
    <name type="common">Band-eyed brown horse fly</name>
    <dbReference type="NCBI Taxonomy" id="304241"/>
    <lineage>
        <taxon>Eukaryota</taxon>
        <taxon>Metazoa</taxon>
        <taxon>Ecdysozoa</taxon>
        <taxon>Arthropoda</taxon>
        <taxon>Hexapoda</taxon>
        <taxon>Insecta</taxon>
        <taxon>Pterygota</taxon>
        <taxon>Neoptera</taxon>
        <taxon>Endopterygota</taxon>
        <taxon>Diptera</taxon>
        <taxon>Brachycera</taxon>
        <taxon>Tabanomorpha</taxon>
        <taxon>Tabanoidea</taxon>
        <taxon>Tabanidae</taxon>
        <taxon>Tabanus</taxon>
    </lineage>
</organism>
<name>A0A0K8TS75_TABBR</name>
<dbReference type="InterPro" id="IPR019529">
    <property type="entry name" value="Syntaxin-18_N"/>
</dbReference>
<evidence type="ECO:0000256" key="13">
    <source>
        <dbReference type="ARBA" id="ARBA00046280"/>
    </source>
</evidence>
<evidence type="ECO:0000256" key="7">
    <source>
        <dbReference type="ARBA" id="ARBA00022824"/>
    </source>
</evidence>
<dbReference type="PANTHER" id="PTHR15959:SF0">
    <property type="entry name" value="SYNTAXIN-18"/>
    <property type="match status" value="1"/>
</dbReference>
<evidence type="ECO:0000256" key="5">
    <source>
        <dbReference type="ARBA" id="ARBA00022448"/>
    </source>
</evidence>
<dbReference type="PANTHER" id="PTHR15959">
    <property type="entry name" value="SYNTAXIN-18"/>
    <property type="match status" value="1"/>
</dbReference>
<dbReference type="GO" id="GO:0015031">
    <property type="term" value="P:protein transport"/>
    <property type="evidence" value="ECO:0007669"/>
    <property type="project" value="UniProtKB-KW"/>
</dbReference>
<evidence type="ECO:0000256" key="1">
    <source>
        <dbReference type="ARBA" id="ARBA00003746"/>
    </source>
</evidence>
<dbReference type="EMBL" id="GDAI01000396">
    <property type="protein sequence ID" value="JAI17207.1"/>
    <property type="molecule type" value="mRNA"/>
</dbReference>
<evidence type="ECO:0000256" key="16">
    <source>
        <dbReference type="SAM" id="Phobius"/>
    </source>
</evidence>
<dbReference type="FunFam" id="1.20.5.110:FF:000015">
    <property type="entry name" value="Syntaxin-18, putative"/>
    <property type="match status" value="1"/>
</dbReference>
<keyword evidence="7" id="KW-0256">Endoplasmic reticulum</keyword>
<evidence type="ECO:0000256" key="14">
    <source>
        <dbReference type="SAM" id="Coils"/>
    </source>
</evidence>
<feature type="transmembrane region" description="Helical" evidence="16">
    <location>
        <begin position="311"/>
        <end position="332"/>
    </location>
</feature>
<dbReference type="Pfam" id="PF10496">
    <property type="entry name" value="Syntaxin-18_N"/>
    <property type="match status" value="1"/>
</dbReference>
<feature type="coiled-coil region" evidence="14">
    <location>
        <begin position="238"/>
        <end position="307"/>
    </location>
</feature>
<evidence type="ECO:0000256" key="6">
    <source>
        <dbReference type="ARBA" id="ARBA00022692"/>
    </source>
</evidence>
<evidence type="ECO:0000256" key="10">
    <source>
        <dbReference type="ARBA" id="ARBA00022989"/>
    </source>
</evidence>
<keyword evidence="8" id="KW-0931">ER-Golgi transport</keyword>
<evidence type="ECO:0000259" key="17">
    <source>
        <dbReference type="Pfam" id="PF10496"/>
    </source>
</evidence>
<reference evidence="18" key="1">
    <citation type="journal article" date="2015" name="Insect Biochem. Mol. Biol.">
        <title>An insight into the sialome of the horse fly, Tabanus bromius.</title>
        <authorList>
            <person name="Ribeiro J.M."/>
            <person name="Kazimirova M."/>
            <person name="Takac P."/>
            <person name="Andersen J.F."/>
            <person name="Francischetti I.M."/>
        </authorList>
    </citation>
    <scope>NUCLEOTIDE SEQUENCE</scope>
</reference>
<accession>A0A0K8TS75</accession>